<feature type="binding site" evidence="9">
    <location>
        <position position="380"/>
    </location>
    <ligand>
        <name>Mg(2+)</name>
        <dbReference type="ChEBI" id="CHEBI:18420"/>
    </ligand>
</feature>
<dbReference type="Proteomes" id="UP001148313">
    <property type="component" value="Unassembled WGS sequence"/>
</dbReference>
<evidence type="ECO:0000256" key="10">
    <source>
        <dbReference type="RuleBase" id="RU003835"/>
    </source>
</evidence>
<comment type="catalytic activity">
    <reaction evidence="9">
        <text>acetate + ATP = acetyl phosphate + ADP</text>
        <dbReference type="Rhea" id="RHEA:11352"/>
        <dbReference type="ChEBI" id="CHEBI:22191"/>
        <dbReference type="ChEBI" id="CHEBI:30089"/>
        <dbReference type="ChEBI" id="CHEBI:30616"/>
        <dbReference type="ChEBI" id="CHEBI:456216"/>
        <dbReference type="EC" id="2.7.2.1"/>
    </reaction>
</comment>
<comment type="similarity">
    <text evidence="1 9 10">Belongs to the acetokinase family.</text>
</comment>
<sequence length="392" mass="41513">MTDLILVLNAGSSSIKFALHPAAGSGRKPALTGEIGGIGTAPQFKARNAGGESLDTEVLAGADATADHAALVARLLDWLLAGEWGGRISAAGHRVVHGGRQFDGPVLIDAKVMQALEQLVPLAPLHQPHSLAAIRAIAERLPELPQVACFDTAFHRTQPRLAQLFALPRHLSDEGIIRYGFHGLSYHYIAGVLPDHLGKRADGRIIVAHLGNGASMCAMKERRSIATSMGFTALDGLMMGRRSGSIDPGVLIHLQENKGLDVAAVGRLLYSESGLYGVSGISNDMRDLEASADPHAREAIDLFCYRAALELSSLAAALEGLDAIVFTAGIGEHSEMVRRLVCARLSWLGVALDQTANEAHANRISTTDSAVDVLVIPTDEEAVIAEAARHLI</sequence>
<feature type="binding site" evidence="9">
    <location>
        <begin position="284"/>
        <end position="286"/>
    </location>
    <ligand>
        <name>ATP</name>
        <dbReference type="ChEBI" id="CHEBI:30616"/>
    </ligand>
</feature>
<dbReference type="Pfam" id="PF00871">
    <property type="entry name" value="Acetate_kinase"/>
    <property type="match status" value="1"/>
</dbReference>
<comment type="cofactor">
    <cofactor evidence="9">
        <name>Mg(2+)</name>
        <dbReference type="ChEBI" id="CHEBI:18420"/>
    </cofactor>
    <cofactor evidence="9">
        <name>Mn(2+)</name>
        <dbReference type="ChEBI" id="CHEBI:29035"/>
    </cofactor>
    <text evidence="9">Mg(2+). Can also accept Mn(2+).</text>
</comment>
<dbReference type="Gene3D" id="3.30.420.40">
    <property type="match status" value="2"/>
</dbReference>
<feature type="binding site" evidence="9">
    <location>
        <position position="94"/>
    </location>
    <ligand>
        <name>substrate</name>
    </ligand>
</feature>
<evidence type="ECO:0000256" key="8">
    <source>
        <dbReference type="ARBA" id="ARBA00022842"/>
    </source>
</evidence>
<keyword evidence="4 9" id="KW-0479">Metal-binding</keyword>
<evidence type="ECO:0000256" key="6">
    <source>
        <dbReference type="ARBA" id="ARBA00022777"/>
    </source>
</evidence>
<dbReference type="NCBIfam" id="TIGR00016">
    <property type="entry name" value="ackA"/>
    <property type="match status" value="1"/>
</dbReference>
<feature type="binding site" evidence="9">
    <location>
        <begin position="209"/>
        <end position="213"/>
    </location>
    <ligand>
        <name>ATP</name>
        <dbReference type="ChEBI" id="CHEBI:30616"/>
    </ligand>
</feature>
<feature type="binding site" evidence="9">
    <location>
        <begin position="329"/>
        <end position="333"/>
    </location>
    <ligand>
        <name>ATP</name>
        <dbReference type="ChEBI" id="CHEBI:30616"/>
    </ligand>
</feature>
<keyword evidence="7 9" id="KW-0067">ATP-binding</keyword>
<dbReference type="GO" id="GO:0008776">
    <property type="term" value="F:acetate kinase activity"/>
    <property type="evidence" value="ECO:0007669"/>
    <property type="project" value="UniProtKB-EC"/>
</dbReference>
<dbReference type="SUPFAM" id="SSF53067">
    <property type="entry name" value="Actin-like ATPase domain"/>
    <property type="match status" value="2"/>
</dbReference>
<comment type="subcellular location">
    <subcellularLocation>
        <location evidence="9">Cytoplasm</location>
    </subcellularLocation>
</comment>
<proteinExistence type="inferred from homology"/>
<dbReference type="PROSITE" id="PS01075">
    <property type="entry name" value="ACETATE_KINASE_1"/>
    <property type="match status" value="1"/>
</dbReference>
<dbReference type="InterPro" id="IPR043129">
    <property type="entry name" value="ATPase_NBD"/>
</dbReference>
<dbReference type="InterPro" id="IPR000890">
    <property type="entry name" value="Aliphatic_acid_kin_short-chain"/>
</dbReference>
<protein>
    <recommendedName>
        <fullName evidence="9">Acetate kinase</fullName>
        <ecNumber evidence="9">2.7.2.1</ecNumber>
    </recommendedName>
    <alternativeName>
        <fullName evidence="9">Acetokinase</fullName>
    </alternativeName>
</protein>
<dbReference type="InterPro" id="IPR004372">
    <property type="entry name" value="Ac/propionate_kinase"/>
</dbReference>
<keyword evidence="8 9" id="KW-0460">Magnesium</keyword>
<dbReference type="EMBL" id="JAPJZH010000021">
    <property type="protein sequence ID" value="MDA4848335.1"/>
    <property type="molecule type" value="Genomic_DNA"/>
</dbReference>
<comment type="subunit">
    <text evidence="9">Homodimer.</text>
</comment>
<evidence type="ECO:0000313" key="11">
    <source>
        <dbReference type="EMBL" id="MDA4848335.1"/>
    </source>
</evidence>
<comment type="pathway">
    <text evidence="9">Metabolic intermediate biosynthesis; acetyl-CoA biosynthesis; acetyl-CoA from acetate: step 1/2.</text>
</comment>
<dbReference type="HAMAP" id="MF_00020">
    <property type="entry name" value="Acetate_kinase"/>
    <property type="match status" value="1"/>
</dbReference>
<gene>
    <name evidence="9" type="primary">ackA</name>
    <name evidence="11" type="ORF">OOZ53_23460</name>
</gene>
<feature type="site" description="Transition state stabilizer" evidence="9">
    <location>
        <position position="242"/>
    </location>
</feature>
<feature type="binding site" evidence="9">
    <location>
        <position position="9"/>
    </location>
    <ligand>
        <name>Mg(2+)</name>
        <dbReference type="ChEBI" id="CHEBI:18420"/>
    </ligand>
</feature>
<keyword evidence="12" id="KW-1185">Reference proteome</keyword>
<comment type="function">
    <text evidence="9">Catalyzes the formation of acetyl phosphate from acetate and ATP. Can also catalyze the reverse reaction.</text>
</comment>
<evidence type="ECO:0000256" key="1">
    <source>
        <dbReference type="ARBA" id="ARBA00008748"/>
    </source>
</evidence>
<evidence type="ECO:0000256" key="7">
    <source>
        <dbReference type="ARBA" id="ARBA00022840"/>
    </source>
</evidence>
<keyword evidence="5 9" id="KW-0547">Nucleotide-binding</keyword>
<dbReference type="InterPro" id="IPR023865">
    <property type="entry name" value="Aliphatic_acid_kinase_CS"/>
</dbReference>
<evidence type="ECO:0000313" key="12">
    <source>
        <dbReference type="Proteomes" id="UP001148313"/>
    </source>
</evidence>
<dbReference type="PRINTS" id="PR00471">
    <property type="entry name" value="ACETATEKNASE"/>
</dbReference>
<evidence type="ECO:0000256" key="2">
    <source>
        <dbReference type="ARBA" id="ARBA00022490"/>
    </source>
</evidence>
<keyword evidence="6 9" id="KW-0418">Kinase</keyword>
<reference evidence="11" key="1">
    <citation type="submission" date="2022-11" db="EMBL/GenBank/DDBJ databases">
        <title>Hoeflea poritis sp. nov., isolated from scleractinian coral Porites lutea.</title>
        <authorList>
            <person name="Zhang G."/>
            <person name="Wei Q."/>
            <person name="Cai L."/>
        </authorList>
    </citation>
    <scope>NUCLEOTIDE SEQUENCE</scope>
    <source>
        <strain evidence="11">E7-10</strain>
    </source>
</reference>
<feature type="site" description="Transition state stabilizer" evidence="9">
    <location>
        <position position="182"/>
    </location>
</feature>
<accession>A0ABT4VUF6</accession>
<feature type="binding site" evidence="9">
    <location>
        <position position="16"/>
    </location>
    <ligand>
        <name>ATP</name>
        <dbReference type="ChEBI" id="CHEBI:30616"/>
    </ligand>
</feature>
<dbReference type="RefSeq" id="WP_271092191.1">
    <property type="nucleotide sequence ID" value="NZ_JAPJZH010000021.1"/>
</dbReference>
<dbReference type="PIRSF" id="PIRSF000722">
    <property type="entry name" value="Acetate_prop_kin"/>
    <property type="match status" value="1"/>
</dbReference>
<evidence type="ECO:0000256" key="9">
    <source>
        <dbReference type="HAMAP-Rule" id="MF_00020"/>
    </source>
</evidence>
<evidence type="ECO:0000256" key="5">
    <source>
        <dbReference type="ARBA" id="ARBA00022741"/>
    </source>
</evidence>
<organism evidence="11 12">
    <name type="scientific">Hoeflea poritis</name>
    <dbReference type="NCBI Taxonomy" id="2993659"/>
    <lineage>
        <taxon>Bacteria</taxon>
        <taxon>Pseudomonadati</taxon>
        <taxon>Pseudomonadota</taxon>
        <taxon>Alphaproteobacteria</taxon>
        <taxon>Hyphomicrobiales</taxon>
        <taxon>Rhizobiaceae</taxon>
        <taxon>Hoeflea</taxon>
    </lineage>
</organism>
<name>A0ABT4VUF6_9HYPH</name>
<keyword evidence="2 9" id="KW-0963">Cytoplasm</keyword>
<evidence type="ECO:0000256" key="3">
    <source>
        <dbReference type="ARBA" id="ARBA00022679"/>
    </source>
</evidence>
<feature type="active site" description="Proton donor/acceptor" evidence="9">
    <location>
        <position position="151"/>
    </location>
</feature>
<keyword evidence="3 9" id="KW-0808">Transferase</keyword>
<dbReference type="PANTHER" id="PTHR21060">
    <property type="entry name" value="ACETATE KINASE"/>
    <property type="match status" value="1"/>
</dbReference>
<evidence type="ECO:0000256" key="4">
    <source>
        <dbReference type="ARBA" id="ARBA00022723"/>
    </source>
</evidence>
<dbReference type="EC" id="2.7.2.1" evidence="9"/>
<dbReference type="PANTHER" id="PTHR21060:SF21">
    <property type="entry name" value="ACETATE KINASE"/>
    <property type="match status" value="1"/>
</dbReference>
<comment type="caution">
    <text evidence="11">The sequence shown here is derived from an EMBL/GenBank/DDBJ whole genome shotgun (WGS) entry which is preliminary data.</text>
</comment>